<evidence type="ECO:0000313" key="3">
    <source>
        <dbReference type="Proteomes" id="UP000005426"/>
    </source>
</evidence>
<evidence type="ECO:0000256" key="1">
    <source>
        <dbReference type="SAM" id="MobiDB-lite"/>
    </source>
</evidence>
<reference evidence="2 3" key="1">
    <citation type="journal article" date="2011" name="Genome Biol.">
        <title>Comparative genome sequence analysis underscores mycoparasitism as the ancestral life style of Trichoderma.</title>
        <authorList>
            <person name="Kubicek C.P."/>
            <person name="Herrera-Estrella A."/>
            <person name="Seidl-Seiboth V."/>
            <person name="Martinez D.A."/>
            <person name="Druzhinina I.S."/>
            <person name="Thon M."/>
            <person name="Zeilinger S."/>
            <person name="Casas-Flores S."/>
            <person name="Horwitz B.A."/>
            <person name="Mukherjee P.K."/>
            <person name="Mukherjee M."/>
            <person name="Kredics L."/>
            <person name="Alcaraz L.D."/>
            <person name="Aerts A."/>
            <person name="Antal Z."/>
            <person name="Atanasova L."/>
            <person name="Cervantes-Badillo M.G."/>
            <person name="Challacombe J."/>
            <person name="Chertkov O."/>
            <person name="McCluskey K."/>
            <person name="Coulpier F."/>
            <person name="Deshpande N."/>
            <person name="von Doehren H."/>
            <person name="Ebbole D.J."/>
            <person name="Esquivel-Naranjo E.U."/>
            <person name="Fekete E."/>
            <person name="Flipphi M."/>
            <person name="Glaser F."/>
            <person name="Gomez-Rodriguez E.Y."/>
            <person name="Gruber S."/>
            <person name="Han C."/>
            <person name="Henrissat B."/>
            <person name="Hermosa R."/>
            <person name="Hernandez-Onate M."/>
            <person name="Karaffa L."/>
            <person name="Kosti I."/>
            <person name="Le Crom S."/>
            <person name="Lindquist E."/>
            <person name="Lucas S."/>
            <person name="Luebeck M."/>
            <person name="Luebeck P.S."/>
            <person name="Margeot A."/>
            <person name="Metz B."/>
            <person name="Misra M."/>
            <person name="Nevalainen H."/>
            <person name="Omann M."/>
            <person name="Packer N."/>
            <person name="Perrone G."/>
            <person name="Uresti-Rivera E.E."/>
            <person name="Salamov A."/>
            <person name="Schmoll M."/>
            <person name="Seiboth B."/>
            <person name="Shapiro H."/>
            <person name="Sukno S."/>
            <person name="Tamayo-Ramos J.A."/>
            <person name="Tisch D."/>
            <person name="Wiest A."/>
            <person name="Wilkinson H.H."/>
            <person name="Zhang M."/>
            <person name="Coutinho P.M."/>
            <person name="Kenerley C.M."/>
            <person name="Monte E."/>
            <person name="Baker S.E."/>
            <person name="Grigoriev I.V."/>
        </authorList>
    </citation>
    <scope>NUCLEOTIDE SEQUENCE [LARGE SCALE GENOMIC DNA]</scope>
    <source>
        <strain evidence="3">ATCC 20476 / IMI 206040</strain>
    </source>
</reference>
<dbReference type="HOGENOM" id="CLU_2386461_0_0_1"/>
<accession>G9PAT3</accession>
<organism evidence="2 3">
    <name type="scientific">Hypocrea atroviridis (strain ATCC 20476 / IMI 206040)</name>
    <name type="common">Trichoderma atroviride</name>
    <dbReference type="NCBI Taxonomy" id="452589"/>
    <lineage>
        <taxon>Eukaryota</taxon>
        <taxon>Fungi</taxon>
        <taxon>Dikarya</taxon>
        <taxon>Ascomycota</taxon>
        <taxon>Pezizomycotina</taxon>
        <taxon>Sordariomycetes</taxon>
        <taxon>Hypocreomycetidae</taxon>
        <taxon>Hypocreales</taxon>
        <taxon>Hypocreaceae</taxon>
        <taxon>Trichoderma</taxon>
    </lineage>
</organism>
<protein>
    <submittedName>
        <fullName evidence="2">Uncharacterized protein</fullName>
    </submittedName>
</protein>
<feature type="compositionally biased region" description="Polar residues" evidence="1">
    <location>
        <begin position="40"/>
        <end position="54"/>
    </location>
</feature>
<feature type="region of interest" description="Disordered" evidence="1">
    <location>
        <begin position="19"/>
        <end position="65"/>
    </location>
</feature>
<proteinExistence type="predicted"/>
<sequence length="94" mass="10346">MSSTLIVLHPQHLVTATKLTTQLSNSSSTPSNRSLNPTPRLTSPRISYSLQPKETTGGEKKKPHRHCGFTIRARVGPSGELLRAMPRLIDCPCR</sequence>
<feature type="compositionally biased region" description="Low complexity" evidence="1">
    <location>
        <begin position="19"/>
        <end position="39"/>
    </location>
</feature>
<dbReference type="Proteomes" id="UP000005426">
    <property type="component" value="Unassembled WGS sequence"/>
</dbReference>
<gene>
    <name evidence="2" type="ORF">TRIATDRAFT_302573</name>
</gene>
<dbReference type="AlphaFoldDB" id="G9PAT3"/>
<comment type="caution">
    <text evidence="2">The sequence shown here is derived from an EMBL/GenBank/DDBJ whole genome shotgun (WGS) entry which is preliminary data.</text>
</comment>
<evidence type="ECO:0000313" key="2">
    <source>
        <dbReference type="EMBL" id="EHK40115.1"/>
    </source>
</evidence>
<dbReference type="EMBL" id="ABDG02000028">
    <property type="protein sequence ID" value="EHK40115.1"/>
    <property type="molecule type" value="Genomic_DNA"/>
</dbReference>
<name>G9PAT3_HYPAI</name>
<keyword evidence="3" id="KW-1185">Reference proteome</keyword>